<comment type="caution">
    <text evidence="3">The sequence shown here is derived from an EMBL/GenBank/DDBJ whole genome shotgun (WGS) entry which is preliminary data.</text>
</comment>
<dbReference type="CDD" id="cd00077">
    <property type="entry name" value="HDc"/>
    <property type="match status" value="1"/>
</dbReference>
<evidence type="ECO:0000313" key="4">
    <source>
        <dbReference type="Proteomes" id="UP000306196"/>
    </source>
</evidence>
<dbReference type="PANTHER" id="PTHR37294">
    <property type="entry name" value="3'-5' EXORIBONUCLEASE YHAM"/>
    <property type="match status" value="1"/>
</dbReference>
<keyword evidence="1" id="KW-0378">Hydrolase</keyword>
<dbReference type="Pfam" id="PF01966">
    <property type="entry name" value="HD"/>
    <property type="match status" value="1"/>
</dbReference>
<dbReference type="OrthoDB" id="9778453at2"/>
<accession>A0A5R8KIR1</accession>
<dbReference type="InterPro" id="IPR003607">
    <property type="entry name" value="HD/PDEase_dom"/>
</dbReference>
<dbReference type="GO" id="GO:0016787">
    <property type="term" value="F:hydrolase activity"/>
    <property type="evidence" value="ECO:0007669"/>
    <property type="project" value="UniProtKB-KW"/>
</dbReference>
<dbReference type="RefSeq" id="WP_138084571.1">
    <property type="nucleotide sequence ID" value="NZ_VAUV01000002.1"/>
</dbReference>
<dbReference type="AlphaFoldDB" id="A0A5R8KIR1"/>
<dbReference type="SMART" id="SM00471">
    <property type="entry name" value="HDc"/>
    <property type="match status" value="1"/>
</dbReference>
<dbReference type="Proteomes" id="UP000306196">
    <property type="component" value="Unassembled WGS sequence"/>
</dbReference>
<dbReference type="Gene3D" id="1.10.3210.10">
    <property type="entry name" value="Hypothetical protein af1432"/>
    <property type="match status" value="1"/>
</dbReference>
<feature type="domain" description="HD" evidence="2">
    <location>
        <begin position="177"/>
        <end position="309"/>
    </location>
</feature>
<organism evidence="3 4">
    <name type="scientific">Phragmitibacter flavus</name>
    <dbReference type="NCBI Taxonomy" id="2576071"/>
    <lineage>
        <taxon>Bacteria</taxon>
        <taxon>Pseudomonadati</taxon>
        <taxon>Verrucomicrobiota</taxon>
        <taxon>Verrucomicrobiia</taxon>
        <taxon>Verrucomicrobiales</taxon>
        <taxon>Verrucomicrobiaceae</taxon>
        <taxon>Phragmitibacter</taxon>
    </lineage>
</organism>
<reference evidence="3 4" key="1">
    <citation type="submission" date="2019-05" db="EMBL/GenBank/DDBJ databases">
        <title>Verrucobacter flavum gen. nov., sp. nov. a new member of the family Verrucomicrobiaceae.</title>
        <authorList>
            <person name="Szuroczki S."/>
            <person name="Abbaszade G."/>
            <person name="Szabo A."/>
            <person name="Felfoldi T."/>
            <person name="Schumann P."/>
            <person name="Boka K."/>
            <person name="Keki Z."/>
            <person name="Toumi M."/>
            <person name="Toth E."/>
        </authorList>
    </citation>
    <scope>NUCLEOTIDE SEQUENCE [LARGE SCALE GENOMIC DNA]</scope>
    <source>
        <strain evidence="3 4">MG-N-17</strain>
    </source>
</reference>
<evidence type="ECO:0000256" key="1">
    <source>
        <dbReference type="ARBA" id="ARBA00022801"/>
    </source>
</evidence>
<dbReference type="EMBL" id="VAUV01000002">
    <property type="protein sequence ID" value="TLD72216.1"/>
    <property type="molecule type" value="Genomic_DNA"/>
</dbReference>
<dbReference type="PANTHER" id="PTHR37294:SF1">
    <property type="entry name" value="3'-5' EXORIBONUCLEASE YHAM"/>
    <property type="match status" value="1"/>
</dbReference>
<sequence>MAEHPHDLLSIRDLKQVASPTPEPARIHAQVEACHIKETSNGKPYHELRLSDGSESLTWRVFDSNPLFAQVADLKRSDWIELSAQWVDTGKYGLDPRSAELSALTDDEIATLLHGDPTTSARQRSDFDDILRLTDSIVDPRLHALCQIFFQQHSDRFKRAAAAREYHHARRGGLVEHVAQMMRCAVKIIEAYPQLNRDLLIAGVLFHDCGKLWENNYPEQGFNMPFSIHGEMLGHIPLGLELVNKLWRQLLEQPEAAAWTTLEPANELVRLHLLHLIGSHHGEYQFGSPVLPKTPEAIVLHHVDNIDAKMEMFRRAYETGNELGHGIHERVRPLPANVVTPLAPFQTEP</sequence>
<dbReference type="GO" id="GO:0031125">
    <property type="term" value="P:rRNA 3'-end processing"/>
    <property type="evidence" value="ECO:0007669"/>
    <property type="project" value="TreeGrafter"/>
</dbReference>
<name>A0A5R8KIR1_9BACT</name>
<keyword evidence="4" id="KW-1185">Reference proteome</keyword>
<dbReference type="InterPro" id="IPR050798">
    <property type="entry name" value="YhaM_exoribonuc/phosphodiest"/>
</dbReference>
<dbReference type="PROSITE" id="PS51831">
    <property type="entry name" value="HD"/>
    <property type="match status" value="1"/>
</dbReference>
<evidence type="ECO:0000313" key="3">
    <source>
        <dbReference type="EMBL" id="TLD72216.1"/>
    </source>
</evidence>
<evidence type="ECO:0000259" key="2">
    <source>
        <dbReference type="PROSITE" id="PS51831"/>
    </source>
</evidence>
<proteinExistence type="predicted"/>
<protein>
    <submittedName>
        <fullName evidence="3">HD domain-containing protein</fullName>
    </submittedName>
</protein>
<dbReference type="InterPro" id="IPR006674">
    <property type="entry name" value="HD_domain"/>
</dbReference>
<gene>
    <name evidence="3" type="ORF">FEM03_02340</name>
</gene>
<dbReference type="SUPFAM" id="SSF109604">
    <property type="entry name" value="HD-domain/PDEase-like"/>
    <property type="match status" value="1"/>
</dbReference>